<evidence type="ECO:0000256" key="1">
    <source>
        <dbReference type="SAM" id="SignalP"/>
    </source>
</evidence>
<keyword evidence="1" id="KW-0732">Signal</keyword>
<gene>
    <name evidence="2" type="ORF">FGG15_14775</name>
</gene>
<proteinExistence type="predicted"/>
<protein>
    <submittedName>
        <fullName evidence="2">Lipid A deacylase LpxR family protein</fullName>
    </submittedName>
</protein>
<name>A0ABY2WKR9_9FLAO</name>
<organism evidence="2 3">
    <name type="scientific">Flagellimonas algicola</name>
    <dbReference type="NCBI Taxonomy" id="2583815"/>
    <lineage>
        <taxon>Bacteria</taxon>
        <taxon>Pseudomonadati</taxon>
        <taxon>Bacteroidota</taxon>
        <taxon>Flavobacteriia</taxon>
        <taxon>Flavobacteriales</taxon>
        <taxon>Flavobacteriaceae</taxon>
        <taxon>Flagellimonas</taxon>
    </lineage>
</organism>
<reference evidence="2 3" key="1">
    <citation type="submission" date="2019-05" db="EMBL/GenBank/DDBJ databases">
        <title>Flagellimonas sp. AsT0115, sp. nov., isolated from a marine red algae, Asparagopsis taxiformis.</title>
        <authorList>
            <person name="Kim J."/>
            <person name="Jeong S.E."/>
            <person name="Jeon C.O."/>
        </authorList>
    </citation>
    <scope>NUCLEOTIDE SEQUENCE [LARGE SCALE GENOMIC DNA]</scope>
    <source>
        <strain evidence="2 3">AsT0115</strain>
    </source>
</reference>
<dbReference type="Proteomes" id="UP000751614">
    <property type="component" value="Unassembled WGS sequence"/>
</dbReference>
<evidence type="ECO:0000313" key="2">
    <source>
        <dbReference type="EMBL" id="TMU55433.1"/>
    </source>
</evidence>
<dbReference type="InterPro" id="IPR037107">
    <property type="entry name" value="Put_OMP_sf"/>
</dbReference>
<comment type="caution">
    <text evidence="2">The sequence shown here is derived from an EMBL/GenBank/DDBJ whole genome shotgun (WGS) entry which is preliminary data.</text>
</comment>
<dbReference type="RefSeq" id="WP_138837571.1">
    <property type="nucleotide sequence ID" value="NZ_VCNI01000002.1"/>
</dbReference>
<evidence type="ECO:0000313" key="3">
    <source>
        <dbReference type="Proteomes" id="UP000751614"/>
    </source>
</evidence>
<dbReference type="InterPro" id="IPR018707">
    <property type="entry name" value="LpxR"/>
</dbReference>
<dbReference type="EMBL" id="VCNI01000002">
    <property type="protein sequence ID" value="TMU55433.1"/>
    <property type="molecule type" value="Genomic_DNA"/>
</dbReference>
<dbReference type="Pfam" id="PF09982">
    <property type="entry name" value="LpxR"/>
    <property type="match status" value="1"/>
</dbReference>
<keyword evidence="3" id="KW-1185">Reference proteome</keyword>
<accession>A0ABY2WKR9</accession>
<feature type="chain" id="PRO_5046839403" evidence="1">
    <location>
        <begin position="20"/>
        <end position="306"/>
    </location>
</feature>
<sequence length="306" mass="35193">MKQFLIALLLGLSMFFSHAQRSYEPKVYSHQIQVQHDNDFLALTDRYYSSGLFISYQKLLSKGIFGEDEQLGFKLGQEVYTPSQTQSTNTSVFDRPYAGFSGFWTNWSLSKQNQLFEVESLLGFVGPDSGAGGLQRWYHRAIAISDSPIWVEELRNSFHTNLYFTYTKEWELAPNPFGIRLATQPQLAVGSRDVYASGEAIFHFGRRNPISKSIAFNRLGSNAREIYFALRFMYRQVFYNGLIEGNLFGDNSPVLGVSKNSLLRIGFDFNHRFDMHDFRFGIRYNTPETPSSKSHAYIVLAYSRSW</sequence>
<dbReference type="Gene3D" id="2.40.128.140">
    <property type="entry name" value="Outer membrane protein"/>
    <property type="match status" value="1"/>
</dbReference>
<feature type="signal peptide" evidence="1">
    <location>
        <begin position="1"/>
        <end position="19"/>
    </location>
</feature>